<dbReference type="InterPro" id="IPR020046">
    <property type="entry name" value="5-3_exonucl_a-hlix_arch_N"/>
</dbReference>
<dbReference type="EMBL" id="JBHSDU010000003">
    <property type="protein sequence ID" value="MFC4310606.1"/>
    <property type="molecule type" value="Genomic_DNA"/>
</dbReference>
<dbReference type="CDD" id="cd09898">
    <property type="entry name" value="H3TH_53EXO"/>
    <property type="match status" value="1"/>
</dbReference>
<dbReference type="PANTHER" id="PTHR42646:SF2">
    <property type="entry name" value="5'-3' EXONUCLEASE FAMILY PROTEIN"/>
    <property type="match status" value="1"/>
</dbReference>
<dbReference type="Pfam" id="PF02739">
    <property type="entry name" value="5_3_exonuc_N"/>
    <property type="match status" value="1"/>
</dbReference>
<proteinExistence type="predicted"/>
<dbReference type="InterPro" id="IPR020045">
    <property type="entry name" value="DNA_polI_H3TH"/>
</dbReference>
<evidence type="ECO:0000313" key="5">
    <source>
        <dbReference type="EMBL" id="MFC4310606.1"/>
    </source>
</evidence>
<dbReference type="InterPro" id="IPR029060">
    <property type="entry name" value="PIN-like_dom_sf"/>
</dbReference>
<dbReference type="InterPro" id="IPR002421">
    <property type="entry name" value="5-3_exonuclease"/>
</dbReference>
<protein>
    <submittedName>
        <fullName evidence="5">5'-3' exonuclease H3TH domain-containing protein</fullName>
    </submittedName>
</protein>
<name>A0ABV8SSK6_9GAMM</name>
<organism evidence="5 6">
    <name type="scientific">Steroidobacter flavus</name>
    <dbReference type="NCBI Taxonomy" id="1842136"/>
    <lineage>
        <taxon>Bacteria</taxon>
        <taxon>Pseudomonadati</taxon>
        <taxon>Pseudomonadota</taxon>
        <taxon>Gammaproteobacteria</taxon>
        <taxon>Steroidobacterales</taxon>
        <taxon>Steroidobacteraceae</taxon>
        <taxon>Steroidobacter</taxon>
    </lineage>
</organism>
<dbReference type="CDD" id="cd09859">
    <property type="entry name" value="PIN_53EXO"/>
    <property type="match status" value="1"/>
</dbReference>
<keyword evidence="2" id="KW-0378">Hydrolase</keyword>
<dbReference type="InterPro" id="IPR036279">
    <property type="entry name" value="5-3_exonuclease_C_sf"/>
</dbReference>
<evidence type="ECO:0000256" key="2">
    <source>
        <dbReference type="ARBA" id="ARBA00022801"/>
    </source>
</evidence>
<dbReference type="RefSeq" id="WP_380598223.1">
    <property type="nucleotide sequence ID" value="NZ_JBHSDU010000003.1"/>
</dbReference>
<sequence length="304" mass="34394">MLNSEFVVQQPVYLIDASVFVFRAWHSVPIEVVDPDGNAVNALHGFSRFLGDLIEQVRPQHMAVAFDASLVTSYRKRIYPAYKANREPAPEDLKRQFLQCQRVCAGLGIASFVSGEYEADDVIGTLAARARAEGRKVVIVTRDKDLSQLVRPGDEYWDYISDKRFGYDRIADRFGVQPERMACFLALMGDAVDNIPGVPGVGRKTASTLFYHFESLTHLYNDLDRVLKIKLRNAGFVCGQLRDYRESAFLARQLTEIACDMPLDVELDQLRRRPPDLGELNKLYDTVGFGRLLRNQAERIVALS</sequence>
<evidence type="ECO:0000313" key="6">
    <source>
        <dbReference type="Proteomes" id="UP001595904"/>
    </source>
</evidence>
<evidence type="ECO:0000259" key="4">
    <source>
        <dbReference type="SMART" id="SM00475"/>
    </source>
</evidence>
<evidence type="ECO:0000256" key="1">
    <source>
        <dbReference type="ARBA" id="ARBA00022722"/>
    </source>
</evidence>
<evidence type="ECO:0000256" key="3">
    <source>
        <dbReference type="ARBA" id="ARBA00023125"/>
    </source>
</evidence>
<dbReference type="SUPFAM" id="SSF88723">
    <property type="entry name" value="PIN domain-like"/>
    <property type="match status" value="1"/>
</dbReference>
<dbReference type="SMART" id="SM00475">
    <property type="entry name" value="53EXOc"/>
    <property type="match status" value="1"/>
</dbReference>
<dbReference type="SUPFAM" id="SSF47807">
    <property type="entry name" value="5' to 3' exonuclease, C-terminal subdomain"/>
    <property type="match status" value="1"/>
</dbReference>
<dbReference type="Pfam" id="PF01367">
    <property type="entry name" value="5_3_exonuc"/>
    <property type="match status" value="1"/>
</dbReference>
<feature type="domain" description="5'-3' exonuclease" evidence="4">
    <location>
        <begin position="10"/>
        <end position="273"/>
    </location>
</feature>
<gene>
    <name evidence="5" type="ORF">ACFPN2_16055</name>
</gene>
<dbReference type="Gene3D" id="1.10.150.20">
    <property type="entry name" value="5' to 3' exonuclease, C-terminal subdomain"/>
    <property type="match status" value="1"/>
</dbReference>
<dbReference type="Gene3D" id="3.40.50.1010">
    <property type="entry name" value="5'-nuclease"/>
    <property type="match status" value="1"/>
</dbReference>
<keyword evidence="3" id="KW-0238">DNA-binding</keyword>
<dbReference type="Proteomes" id="UP001595904">
    <property type="component" value="Unassembled WGS sequence"/>
</dbReference>
<dbReference type="SMART" id="SM00279">
    <property type="entry name" value="HhH2"/>
    <property type="match status" value="1"/>
</dbReference>
<keyword evidence="1" id="KW-0540">Nuclease</keyword>
<accession>A0ABV8SSK6</accession>
<reference evidence="6" key="1">
    <citation type="journal article" date="2019" name="Int. J. Syst. Evol. Microbiol.">
        <title>The Global Catalogue of Microorganisms (GCM) 10K type strain sequencing project: providing services to taxonomists for standard genome sequencing and annotation.</title>
        <authorList>
            <consortium name="The Broad Institute Genomics Platform"/>
            <consortium name="The Broad Institute Genome Sequencing Center for Infectious Disease"/>
            <person name="Wu L."/>
            <person name="Ma J."/>
        </authorList>
    </citation>
    <scope>NUCLEOTIDE SEQUENCE [LARGE SCALE GENOMIC DNA]</scope>
    <source>
        <strain evidence="6">CGMCC 1.10759</strain>
    </source>
</reference>
<dbReference type="PANTHER" id="PTHR42646">
    <property type="entry name" value="FLAP ENDONUCLEASE XNI"/>
    <property type="match status" value="1"/>
</dbReference>
<dbReference type="GO" id="GO:0004527">
    <property type="term" value="F:exonuclease activity"/>
    <property type="evidence" value="ECO:0007669"/>
    <property type="project" value="UniProtKB-KW"/>
</dbReference>
<keyword evidence="6" id="KW-1185">Reference proteome</keyword>
<dbReference type="InterPro" id="IPR008918">
    <property type="entry name" value="HhH2"/>
</dbReference>
<comment type="caution">
    <text evidence="5">The sequence shown here is derived from an EMBL/GenBank/DDBJ whole genome shotgun (WGS) entry which is preliminary data.</text>
</comment>
<dbReference type="InterPro" id="IPR038969">
    <property type="entry name" value="FEN"/>
</dbReference>
<keyword evidence="5" id="KW-0269">Exonuclease</keyword>